<evidence type="ECO:0000256" key="1">
    <source>
        <dbReference type="SAM" id="Phobius"/>
    </source>
</evidence>
<name>A0A6N9TUJ1_DISTH</name>
<organism evidence="2 3">
    <name type="scientific">Dissulfurirhabdus thermomarina</name>
    <dbReference type="NCBI Taxonomy" id="1765737"/>
    <lineage>
        <taxon>Bacteria</taxon>
        <taxon>Deltaproteobacteria</taxon>
        <taxon>Dissulfurirhabdaceae</taxon>
        <taxon>Dissulfurirhabdus</taxon>
    </lineage>
</organism>
<feature type="non-terminal residue" evidence="2">
    <location>
        <position position="1"/>
    </location>
</feature>
<keyword evidence="3" id="KW-1185">Reference proteome</keyword>
<keyword evidence="1" id="KW-0812">Transmembrane</keyword>
<evidence type="ECO:0000313" key="3">
    <source>
        <dbReference type="Proteomes" id="UP000469346"/>
    </source>
</evidence>
<dbReference type="AlphaFoldDB" id="A0A6N9TUJ1"/>
<feature type="transmembrane region" description="Helical" evidence="1">
    <location>
        <begin position="35"/>
        <end position="54"/>
    </location>
</feature>
<keyword evidence="1" id="KW-0472">Membrane</keyword>
<gene>
    <name evidence="2" type="ORF">G3N55_13035</name>
</gene>
<protein>
    <submittedName>
        <fullName evidence="2">Uncharacterized protein</fullName>
    </submittedName>
</protein>
<proteinExistence type="predicted"/>
<dbReference type="Gene3D" id="3.30.460.10">
    <property type="entry name" value="Beta Polymerase, domain 2"/>
    <property type="match status" value="1"/>
</dbReference>
<dbReference type="RefSeq" id="WP_163300092.1">
    <property type="nucleotide sequence ID" value="NZ_JAAGRR010000377.1"/>
</dbReference>
<accession>A0A6N9TUJ1</accession>
<reference evidence="2 3" key="1">
    <citation type="submission" date="2020-02" db="EMBL/GenBank/DDBJ databases">
        <title>Comparative genomics of sulfur disproportionating microorganisms.</title>
        <authorList>
            <person name="Ward L.M."/>
            <person name="Bertran E."/>
            <person name="Johnston D.T."/>
        </authorList>
    </citation>
    <scope>NUCLEOTIDE SEQUENCE [LARGE SCALE GENOMIC DNA]</scope>
    <source>
        <strain evidence="2 3">DSM 100025</strain>
    </source>
</reference>
<evidence type="ECO:0000313" key="2">
    <source>
        <dbReference type="EMBL" id="NDY43753.1"/>
    </source>
</evidence>
<keyword evidence="1" id="KW-1133">Transmembrane helix</keyword>
<dbReference type="InterPro" id="IPR043519">
    <property type="entry name" value="NT_sf"/>
</dbReference>
<sequence>DRGALEAELRARLGRLDPDDLEGRMDELRRFKQANLLRVAAAALLVLAALALAACPGARTRADILGRAEGLATTTELTR</sequence>
<dbReference type="EMBL" id="JAAGRR010000377">
    <property type="protein sequence ID" value="NDY43753.1"/>
    <property type="molecule type" value="Genomic_DNA"/>
</dbReference>
<dbReference type="Proteomes" id="UP000469346">
    <property type="component" value="Unassembled WGS sequence"/>
</dbReference>
<comment type="caution">
    <text evidence="2">The sequence shown here is derived from an EMBL/GenBank/DDBJ whole genome shotgun (WGS) entry which is preliminary data.</text>
</comment>
<feature type="non-terminal residue" evidence="2">
    <location>
        <position position="79"/>
    </location>
</feature>